<proteinExistence type="predicted"/>
<dbReference type="AlphaFoldDB" id="A0A0E9VPZ4"/>
<sequence>MKHFNLVFDLVTVQKLP</sequence>
<dbReference type="EMBL" id="GBXM01028466">
    <property type="protein sequence ID" value="JAH80111.1"/>
    <property type="molecule type" value="Transcribed_RNA"/>
</dbReference>
<protein>
    <submittedName>
        <fullName evidence="1">Uncharacterized protein</fullName>
    </submittedName>
</protein>
<name>A0A0E9VPZ4_ANGAN</name>
<evidence type="ECO:0000313" key="1">
    <source>
        <dbReference type="EMBL" id="JAH80111.1"/>
    </source>
</evidence>
<reference evidence="1" key="1">
    <citation type="submission" date="2014-11" db="EMBL/GenBank/DDBJ databases">
        <authorList>
            <person name="Amaro Gonzalez C."/>
        </authorList>
    </citation>
    <scope>NUCLEOTIDE SEQUENCE</scope>
</reference>
<reference evidence="1" key="2">
    <citation type="journal article" date="2015" name="Fish Shellfish Immunol.">
        <title>Early steps in the European eel (Anguilla anguilla)-Vibrio vulnificus interaction in the gills: Role of the RtxA13 toxin.</title>
        <authorList>
            <person name="Callol A."/>
            <person name="Pajuelo D."/>
            <person name="Ebbesson L."/>
            <person name="Teles M."/>
            <person name="MacKenzie S."/>
            <person name="Amaro C."/>
        </authorList>
    </citation>
    <scope>NUCLEOTIDE SEQUENCE</scope>
</reference>
<organism evidence="1">
    <name type="scientific">Anguilla anguilla</name>
    <name type="common">European freshwater eel</name>
    <name type="synonym">Muraena anguilla</name>
    <dbReference type="NCBI Taxonomy" id="7936"/>
    <lineage>
        <taxon>Eukaryota</taxon>
        <taxon>Metazoa</taxon>
        <taxon>Chordata</taxon>
        <taxon>Craniata</taxon>
        <taxon>Vertebrata</taxon>
        <taxon>Euteleostomi</taxon>
        <taxon>Actinopterygii</taxon>
        <taxon>Neopterygii</taxon>
        <taxon>Teleostei</taxon>
        <taxon>Anguilliformes</taxon>
        <taxon>Anguillidae</taxon>
        <taxon>Anguilla</taxon>
    </lineage>
</organism>
<accession>A0A0E9VPZ4</accession>